<comment type="subcellular location">
    <subcellularLocation>
        <location evidence="1">Cell envelope</location>
    </subcellularLocation>
</comment>
<evidence type="ECO:0000313" key="5">
    <source>
        <dbReference type="EMBL" id="TWI31056.1"/>
    </source>
</evidence>
<dbReference type="EMBL" id="VLKU01000011">
    <property type="protein sequence ID" value="TWI31056.1"/>
    <property type="molecule type" value="Genomic_DNA"/>
</dbReference>
<evidence type="ECO:0000256" key="1">
    <source>
        <dbReference type="ARBA" id="ARBA00004196"/>
    </source>
</evidence>
<evidence type="ECO:0000256" key="3">
    <source>
        <dbReference type="SAM" id="MobiDB-lite"/>
    </source>
</evidence>
<comment type="caution">
    <text evidence="5">The sequence shown here is derived from an EMBL/GenBank/DDBJ whole genome shotgun (WGS) entry which is preliminary data.</text>
</comment>
<dbReference type="RefSeq" id="WP_145399359.1">
    <property type="nucleotide sequence ID" value="NZ_VLKU01000011.1"/>
</dbReference>
<evidence type="ECO:0000256" key="4">
    <source>
        <dbReference type="SAM" id="Phobius"/>
    </source>
</evidence>
<feature type="compositionally biased region" description="Basic and acidic residues" evidence="3">
    <location>
        <begin position="132"/>
        <end position="154"/>
    </location>
</feature>
<name>A0A562NFZ8_9RHOB</name>
<keyword evidence="4" id="KW-0472">Membrane</keyword>
<reference evidence="5 6" key="1">
    <citation type="journal article" date="2015" name="Stand. Genomic Sci.">
        <title>Genomic Encyclopedia of Bacterial and Archaeal Type Strains, Phase III: the genomes of soil and plant-associated and newly described type strains.</title>
        <authorList>
            <person name="Whitman W.B."/>
            <person name="Woyke T."/>
            <person name="Klenk H.P."/>
            <person name="Zhou Y."/>
            <person name="Lilburn T.G."/>
            <person name="Beck B.J."/>
            <person name="De Vos P."/>
            <person name="Vandamme P."/>
            <person name="Eisen J.A."/>
            <person name="Garrity G."/>
            <person name="Hugenholtz P."/>
            <person name="Kyrpides N.C."/>
        </authorList>
    </citation>
    <scope>NUCLEOTIDE SEQUENCE [LARGE SCALE GENOMIC DNA]</scope>
    <source>
        <strain evidence="5 6">CGMCC 1.5364</strain>
    </source>
</reference>
<dbReference type="InterPro" id="IPR051263">
    <property type="entry name" value="C-type_cytochrome_biogenesis"/>
</dbReference>
<sequence length="406" mass="44121">MFWIICGALTCFVGLAIAVPFLRKNSDLDDEPTAAYDLRIYRDQLREVERDLERGVIDPAEAERLRTEIGRKVLAADRAVEATATPTTRHDSIGAMAVLALIVGGAFGLYAYMGSPGLKDEPIVARYAEAEESYRNRPSQEEAEAKAPKPERPAPDANYAELIERLREAVAQNPDDPQGLMLLAQHEEQLGNLPAARKAAQHLLEVRGKEASADDHAALAALMTDAAGGTITPEAEEQIGTALAMDRTNPRARFLAGVLQWQNGRPDRAFPIWAALLAEGPDDAPWNRIIRERIPDLAWLAGEPNYTPPEPRAALPGPSAEDMAAAENLSPEERQEFVASMVKRLEARLATEGGTPDEWARLISSLVVIGQTDHARDILTEARGRFGSDAEASAMIEAAAKQAGLE</sequence>
<evidence type="ECO:0000313" key="6">
    <source>
        <dbReference type="Proteomes" id="UP000316225"/>
    </source>
</evidence>
<proteinExistence type="predicted"/>
<feature type="transmembrane region" description="Helical" evidence="4">
    <location>
        <begin position="93"/>
        <end position="113"/>
    </location>
</feature>
<keyword evidence="4" id="KW-0812">Transmembrane</keyword>
<keyword evidence="4" id="KW-1133">Transmembrane helix</keyword>
<dbReference type="InterPro" id="IPR011990">
    <property type="entry name" value="TPR-like_helical_dom_sf"/>
</dbReference>
<dbReference type="NCBIfam" id="TIGR03142">
    <property type="entry name" value="cytochro_ccmI"/>
    <property type="match status" value="1"/>
</dbReference>
<dbReference type="Pfam" id="PF13432">
    <property type="entry name" value="TPR_16"/>
    <property type="match status" value="2"/>
</dbReference>
<feature type="region of interest" description="Disordered" evidence="3">
    <location>
        <begin position="132"/>
        <end position="155"/>
    </location>
</feature>
<dbReference type="PANTHER" id="PTHR47870">
    <property type="entry name" value="CYTOCHROME C-TYPE BIOGENESIS PROTEIN CCMH"/>
    <property type="match status" value="1"/>
</dbReference>
<dbReference type="InterPro" id="IPR017560">
    <property type="entry name" value="Cyt_c_biogenesis_CcmI"/>
</dbReference>
<evidence type="ECO:0000256" key="2">
    <source>
        <dbReference type="ARBA" id="ARBA00022748"/>
    </source>
</evidence>
<dbReference type="PANTHER" id="PTHR47870:SF1">
    <property type="entry name" value="CYTOCHROME C-TYPE BIOGENESIS PROTEIN CCMH"/>
    <property type="match status" value="1"/>
</dbReference>
<dbReference type="GO" id="GO:0030313">
    <property type="term" value="C:cell envelope"/>
    <property type="evidence" value="ECO:0007669"/>
    <property type="project" value="UniProtKB-SubCell"/>
</dbReference>
<dbReference type="Proteomes" id="UP000316225">
    <property type="component" value="Unassembled WGS sequence"/>
</dbReference>
<keyword evidence="2" id="KW-0201">Cytochrome c-type biogenesis</keyword>
<keyword evidence="6" id="KW-1185">Reference proteome</keyword>
<dbReference type="Gene3D" id="1.25.40.10">
    <property type="entry name" value="Tetratricopeptide repeat domain"/>
    <property type="match status" value="1"/>
</dbReference>
<protein>
    <submittedName>
        <fullName evidence="5">Cytochrome c-type biogenesis protein CcmH</fullName>
    </submittedName>
</protein>
<dbReference type="GO" id="GO:0017004">
    <property type="term" value="P:cytochrome complex assembly"/>
    <property type="evidence" value="ECO:0007669"/>
    <property type="project" value="UniProtKB-KW"/>
</dbReference>
<dbReference type="AlphaFoldDB" id="A0A562NFZ8"/>
<accession>A0A562NFZ8</accession>
<dbReference type="OrthoDB" id="9815847at2"/>
<gene>
    <name evidence="5" type="ORF">IQ24_03281</name>
</gene>
<organism evidence="5 6">
    <name type="scientific">Paracoccus sulfuroxidans</name>
    <dbReference type="NCBI Taxonomy" id="384678"/>
    <lineage>
        <taxon>Bacteria</taxon>
        <taxon>Pseudomonadati</taxon>
        <taxon>Pseudomonadota</taxon>
        <taxon>Alphaproteobacteria</taxon>
        <taxon>Rhodobacterales</taxon>
        <taxon>Paracoccaceae</taxon>
        <taxon>Paracoccus</taxon>
    </lineage>
</organism>
<dbReference type="SUPFAM" id="SSF48452">
    <property type="entry name" value="TPR-like"/>
    <property type="match status" value="1"/>
</dbReference>